<proteinExistence type="predicted"/>
<dbReference type="GO" id="GO:0046983">
    <property type="term" value="F:protein dimerization activity"/>
    <property type="evidence" value="ECO:0007669"/>
    <property type="project" value="InterPro"/>
</dbReference>
<feature type="domain" description="HAT C-terminal dimerisation" evidence="2">
    <location>
        <begin position="52"/>
        <end position="98"/>
    </location>
</feature>
<gene>
    <name evidence="3" type="ORF">BOLC8T48700H</name>
</gene>
<dbReference type="Pfam" id="PF05699">
    <property type="entry name" value="Dimer_Tnp_hAT"/>
    <property type="match status" value="1"/>
</dbReference>
<dbReference type="EMBL" id="LR031879">
    <property type="protein sequence ID" value="VDD55471.1"/>
    <property type="molecule type" value="Genomic_DNA"/>
</dbReference>
<sequence>MENPATDTPPPPLKRNSNDVGWEYGQLCDPRVPDKVRCRLCGKELLALKGCEKKDEKFDPGNWWATYGCAVPTLQKLATRILALTSSSSGCERNWSSFEGIKEGNVDVILDDGNEDTVGDWLVGCVEELDNDVSFVLTTQAPRIRELYDDDFESEEEDMREMEFEPDVYQEDPVFRDSQIA</sequence>
<feature type="compositionally biased region" description="Acidic residues" evidence="1">
    <location>
        <begin position="155"/>
        <end position="170"/>
    </location>
</feature>
<dbReference type="InterPro" id="IPR008906">
    <property type="entry name" value="HATC_C_dom"/>
</dbReference>
<dbReference type="InterPro" id="IPR012337">
    <property type="entry name" value="RNaseH-like_sf"/>
</dbReference>
<protein>
    <recommendedName>
        <fullName evidence="2">HAT C-terminal dimerisation domain-containing protein</fullName>
    </recommendedName>
</protein>
<accession>A0A3P6G705</accession>
<evidence type="ECO:0000259" key="2">
    <source>
        <dbReference type="Pfam" id="PF05699"/>
    </source>
</evidence>
<feature type="region of interest" description="Disordered" evidence="1">
    <location>
        <begin position="155"/>
        <end position="181"/>
    </location>
</feature>
<evidence type="ECO:0000256" key="1">
    <source>
        <dbReference type="SAM" id="MobiDB-lite"/>
    </source>
</evidence>
<evidence type="ECO:0000313" key="3">
    <source>
        <dbReference type="EMBL" id="VDD55471.1"/>
    </source>
</evidence>
<reference evidence="3" key="1">
    <citation type="submission" date="2018-11" db="EMBL/GenBank/DDBJ databases">
        <authorList>
            <consortium name="Genoscope - CEA"/>
            <person name="William W."/>
        </authorList>
    </citation>
    <scope>NUCLEOTIDE SEQUENCE</scope>
</reference>
<organism evidence="3">
    <name type="scientific">Brassica oleracea</name>
    <name type="common">Wild cabbage</name>
    <dbReference type="NCBI Taxonomy" id="3712"/>
    <lineage>
        <taxon>Eukaryota</taxon>
        <taxon>Viridiplantae</taxon>
        <taxon>Streptophyta</taxon>
        <taxon>Embryophyta</taxon>
        <taxon>Tracheophyta</taxon>
        <taxon>Spermatophyta</taxon>
        <taxon>Magnoliopsida</taxon>
        <taxon>eudicotyledons</taxon>
        <taxon>Gunneridae</taxon>
        <taxon>Pentapetalae</taxon>
        <taxon>rosids</taxon>
        <taxon>malvids</taxon>
        <taxon>Brassicales</taxon>
        <taxon>Brassicaceae</taxon>
        <taxon>Brassiceae</taxon>
        <taxon>Brassica</taxon>
    </lineage>
</organism>
<dbReference type="AlphaFoldDB" id="A0A3P6G705"/>
<name>A0A3P6G705_BRAOL</name>
<dbReference type="SUPFAM" id="SSF53098">
    <property type="entry name" value="Ribonuclease H-like"/>
    <property type="match status" value="1"/>
</dbReference>